<accession>A0A371G4I4</accession>
<dbReference type="PANTHER" id="PTHR32108:SF9">
    <property type="entry name" value="REVERSE TRANSCRIPTASE RNASE H-LIKE DOMAIN-CONTAINING PROTEIN"/>
    <property type="match status" value="1"/>
</dbReference>
<dbReference type="Proteomes" id="UP000257109">
    <property type="component" value="Unassembled WGS sequence"/>
</dbReference>
<feature type="compositionally biased region" description="Basic and acidic residues" evidence="1">
    <location>
        <begin position="96"/>
        <end position="109"/>
    </location>
</feature>
<evidence type="ECO:0000313" key="3">
    <source>
        <dbReference type="Proteomes" id="UP000257109"/>
    </source>
</evidence>
<feature type="non-terminal residue" evidence="2">
    <location>
        <position position="1"/>
    </location>
</feature>
<reference evidence="2" key="1">
    <citation type="submission" date="2018-05" db="EMBL/GenBank/DDBJ databases">
        <title>Draft genome of Mucuna pruriens seed.</title>
        <authorList>
            <person name="Nnadi N.E."/>
            <person name="Vos R."/>
            <person name="Hasami M.H."/>
            <person name="Devisetty U.K."/>
            <person name="Aguiy J.C."/>
        </authorList>
    </citation>
    <scope>NUCLEOTIDE SEQUENCE [LARGE SCALE GENOMIC DNA]</scope>
    <source>
        <strain evidence="2">JCA_2017</strain>
    </source>
</reference>
<dbReference type="AlphaFoldDB" id="A0A371G4I4"/>
<organism evidence="2 3">
    <name type="scientific">Mucuna pruriens</name>
    <name type="common">Velvet bean</name>
    <name type="synonym">Dolichos pruriens</name>
    <dbReference type="NCBI Taxonomy" id="157652"/>
    <lineage>
        <taxon>Eukaryota</taxon>
        <taxon>Viridiplantae</taxon>
        <taxon>Streptophyta</taxon>
        <taxon>Embryophyta</taxon>
        <taxon>Tracheophyta</taxon>
        <taxon>Spermatophyta</taxon>
        <taxon>Magnoliopsida</taxon>
        <taxon>eudicotyledons</taxon>
        <taxon>Gunneridae</taxon>
        <taxon>Pentapetalae</taxon>
        <taxon>rosids</taxon>
        <taxon>fabids</taxon>
        <taxon>Fabales</taxon>
        <taxon>Fabaceae</taxon>
        <taxon>Papilionoideae</taxon>
        <taxon>50 kb inversion clade</taxon>
        <taxon>NPAAA clade</taxon>
        <taxon>indigoferoid/millettioid clade</taxon>
        <taxon>Phaseoleae</taxon>
        <taxon>Mucuna</taxon>
    </lineage>
</organism>
<evidence type="ECO:0000313" key="2">
    <source>
        <dbReference type="EMBL" id="RDX85485.1"/>
    </source>
</evidence>
<proteinExistence type="predicted"/>
<gene>
    <name evidence="2" type="ORF">CR513_33324</name>
</gene>
<dbReference type="PANTHER" id="PTHR32108">
    <property type="entry name" value="DNA-DIRECTED RNA POLYMERASE SUBUNIT ALPHA"/>
    <property type="match status" value="1"/>
</dbReference>
<feature type="region of interest" description="Disordered" evidence="1">
    <location>
        <begin position="1"/>
        <end position="27"/>
    </location>
</feature>
<dbReference type="OrthoDB" id="1736143at2759"/>
<keyword evidence="3" id="KW-1185">Reference proteome</keyword>
<protein>
    <submittedName>
        <fullName evidence="2">Uncharacterized protein</fullName>
    </submittedName>
</protein>
<dbReference type="EMBL" id="QJKJ01006788">
    <property type="protein sequence ID" value="RDX85485.1"/>
    <property type="molecule type" value="Genomic_DNA"/>
</dbReference>
<sequence length="215" mass="24129">MGERPSTPWTTNSPGREPRHKLKPTAETDYHLLRFDTNTTLPSHHQCPSPTNIPRQPRGTVVIRTDNTGGTQGGRAREGGGGITRSGRIYTPENLRSQEAHTSSKETHAPTRKASAAYAPAQTPKKEAEEFLKIIRHREHQFLDQMNKTLARISLLSLLLNFEAHRNLLLNVLQEAHVAHDITTERFGSLVNNITSRGHLIFFDDEIPVEGRSHN</sequence>
<feature type="region of interest" description="Disordered" evidence="1">
    <location>
        <begin position="65"/>
        <end position="123"/>
    </location>
</feature>
<name>A0A371G4I4_MUCPR</name>
<evidence type="ECO:0000256" key="1">
    <source>
        <dbReference type="SAM" id="MobiDB-lite"/>
    </source>
</evidence>
<comment type="caution">
    <text evidence="2">The sequence shown here is derived from an EMBL/GenBank/DDBJ whole genome shotgun (WGS) entry which is preliminary data.</text>
</comment>